<dbReference type="PROSITE" id="PS50053">
    <property type="entry name" value="UBIQUITIN_2"/>
    <property type="match status" value="1"/>
</dbReference>
<dbReference type="InterPro" id="IPR000626">
    <property type="entry name" value="Ubiquitin-like_dom"/>
</dbReference>
<feature type="compositionally biased region" description="Basic and acidic residues" evidence="1">
    <location>
        <begin position="10"/>
        <end position="21"/>
    </location>
</feature>
<feature type="region of interest" description="Disordered" evidence="1">
    <location>
        <begin position="1"/>
        <end position="21"/>
    </location>
</feature>
<sequence>MFHNGSIPSEGHRPPTAKDADKHVLNSVVVQIEEQGGKTLGQYRTTEVNLIYHLKKQIERDKSIPFTHQKLFLGDLELQNGRKLKYYKIESGAKLTLRQEKSEPKEPSYERGEATIFIRTLTGWVFQALSGC</sequence>
<protein>
    <recommendedName>
        <fullName evidence="2">Ubiquitin-like domain-containing protein</fullName>
    </recommendedName>
</protein>
<gene>
    <name evidence="3" type="ORF">AnigIFM63604_001080</name>
</gene>
<proteinExistence type="predicted"/>
<feature type="domain" description="Ubiquitin-like" evidence="2">
    <location>
        <begin position="28"/>
        <end position="104"/>
    </location>
</feature>
<dbReference type="Pfam" id="PF00240">
    <property type="entry name" value="ubiquitin"/>
    <property type="match status" value="1"/>
</dbReference>
<dbReference type="CDD" id="cd17039">
    <property type="entry name" value="Ubl_ubiquitin_like"/>
    <property type="match status" value="1"/>
</dbReference>
<evidence type="ECO:0000313" key="4">
    <source>
        <dbReference type="Proteomes" id="UP001144191"/>
    </source>
</evidence>
<comment type="caution">
    <text evidence="3">The sequence shown here is derived from an EMBL/GenBank/DDBJ whole genome shotgun (WGS) entry which is preliminary data.</text>
</comment>
<evidence type="ECO:0000313" key="3">
    <source>
        <dbReference type="EMBL" id="GLA54772.1"/>
    </source>
</evidence>
<dbReference type="Proteomes" id="UP001144191">
    <property type="component" value="Unassembled WGS sequence"/>
</dbReference>
<dbReference type="InterPro" id="IPR029071">
    <property type="entry name" value="Ubiquitin-like_domsf"/>
</dbReference>
<dbReference type="SUPFAM" id="SSF54236">
    <property type="entry name" value="Ubiquitin-like"/>
    <property type="match status" value="1"/>
</dbReference>
<dbReference type="Gene3D" id="3.10.20.90">
    <property type="entry name" value="Phosphatidylinositol 3-kinase Catalytic Subunit, Chain A, domain 1"/>
    <property type="match status" value="1"/>
</dbReference>
<reference evidence="3" key="1">
    <citation type="submission" date="2022-07" db="EMBL/GenBank/DDBJ databases">
        <title>Taxonomy of Aspergillus series Nigri: significant species reduction supported by multi-species coalescent approaches.</title>
        <authorList>
            <person name="Bian C."/>
            <person name="Kusuya Y."/>
            <person name="Sklenar F."/>
            <person name="D'hooge E."/>
            <person name="Yaguchi T."/>
            <person name="Takahashi H."/>
            <person name="Hubka V."/>
        </authorList>
    </citation>
    <scope>NUCLEOTIDE SEQUENCE</scope>
    <source>
        <strain evidence="3">IFM 63604</strain>
    </source>
</reference>
<organism evidence="3 4">
    <name type="scientific">Aspergillus niger</name>
    <dbReference type="NCBI Taxonomy" id="5061"/>
    <lineage>
        <taxon>Eukaryota</taxon>
        <taxon>Fungi</taxon>
        <taxon>Dikarya</taxon>
        <taxon>Ascomycota</taxon>
        <taxon>Pezizomycotina</taxon>
        <taxon>Eurotiomycetes</taxon>
        <taxon>Eurotiomycetidae</taxon>
        <taxon>Eurotiales</taxon>
        <taxon>Aspergillaceae</taxon>
        <taxon>Aspergillus</taxon>
        <taxon>Aspergillus subgen. Circumdati</taxon>
    </lineage>
</organism>
<dbReference type="AlphaFoldDB" id="A0A9W6A7Y1"/>
<evidence type="ECO:0000256" key="1">
    <source>
        <dbReference type="SAM" id="MobiDB-lite"/>
    </source>
</evidence>
<name>A0A9W6A7Y1_ASPNG</name>
<evidence type="ECO:0000259" key="2">
    <source>
        <dbReference type="PROSITE" id="PS50053"/>
    </source>
</evidence>
<dbReference type="EMBL" id="BRPB01000110">
    <property type="protein sequence ID" value="GLA54772.1"/>
    <property type="molecule type" value="Genomic_DNA"/>
</dbReference>
<accession>A0A9W6A7Y1</accession>